<dbReference type="Pfam" id="PF00005">
    <property type="entry name" value="ABC_tran"/>
    <property type="match status" value="1"/>
</dbReference>
<dbReference type="PANTHER" id="PTHR46743:SF2">
    <property type="entry name" value="TEICHOIC ACIDS EXPORT ATP-BINDING PROTEIN TAGH"/>
    <property type="match status" value="1"/>
</dbReference>
<dbReference type="PROSITE" id="PS50893">
    <property type="entry name" value="ABC_TRANSPORTER_2"/>
    <property type="match status" value="1"/>
</dbReference>
<dbReference type="RefSeq" id="WP_132243895.1">
    <property type="nucleotide sequence ID" value="NZ_CBDUOC010000013.1"/>
</dbReference>
<dbReference type="GO" id="GO:0005524">
    <property type="term" value="F:ATP binding"/>
    <property type="evidence" value="ECO:0007669"/>
    <property type="project" value="UniProtKB-KW"/>
</dbReference>
<comment type="similarity">
    <text evidence="1">Belongs to the ABC transporter superfamily.</text>
</comment>
<protein>
    <submittedName>
        <fullName evidence="6">Capsular polysaccharide transport system ATP-binding protein</fullName>
    </submittedName>
</protein>
<dbReference type="InterPro" id="IPR003593">
    <property type="entry name" value="AAA+_ATPase"/>
</dbReference>
<dbReference type="Gene3D" id="3.40.50.300">
    <property type="entry name" value="P-loop containing nucleotide triphosphate hydrolases"/>
    <property type="match status" value="1"/>
</dbReference>
<keyword evidence="3" id="KW-0547">Nucleotide-binding</keyword>
<evidence type="ECO:0000313" key="7">
    <source>
        <dbReference type="Proteomes" id="UP000295696"/>
    </source>
</evidence>
<comment type="caution">
    <text evidence="6">The sequence shown here is derived from an EMBL/GenBank/DDBJ whole genome shotgun (WGS) entry which is preliminary data.</text>
</comment>
<evidence type="ECO:0000256" key="2">
    <source>
        <dbReference type="ARBA" id="ARBA00022448"/>
    </source>
</evidence>
<dbReference type="GO" id="GO:0140359">
    <property type="term" value="F:ABC-type transporter activity"/>
    <property type="evidence" value="ECO:0007669"/>
    <property type="project" value="InterPro"/>
</dbReference>
<dbReference type="SMART" id="SM00382">
    <property type="entry name" value="AAA"/>
    <property type="match status" value="1"/>
</dbReference>
<evidence type="ECO:0000256" key="1">
    <source>
        <dbReference type="ARBA" id="ARBA00005417"/>
    </source>
</evidence>
<dbReference type="GO" id="GO:0016887">
    <property type="term" value="F:ATP hydrolysis activity"/>
    <property type="evidence" value="ECO:0007669"/>
    <property type="project" value="InterPro"/>
</dbReference>
<evidence type="ECO:0000259" key="5">
    <source>
        <dbReference type="PROSITE" id="PS50893"/>
    </source>
</evidence>
<gene>
    <name evidence="6" type="ORF">EDD52_10491</name>
</gene>
<evidence type="ECO:0000256" key="3">
    <source>
        <dbReference type="ARBA" id="ARBA00022741"/>
    </source>
</evidence>
<name>A0A4R3JIG7_9RHOB</name>
<dbReference type="EMBL" id="SLZU01000004">
    <property type="protein sequence ID" value="TCS65305.1"/>
    <property type="molecule type" value="Genomic_DNA"/>
</dbReference>
<dbReference type="InterPro" id="IPR015860">
    <property type="entry name" value="ABC_transpr_TagH-like"/>
</dbReference>
<dbReference type="SUPFAM" id="SSF52540">
    <property type="entry name" value="P-loop containing nucleoside triphosphate hydrolases"/>
    <property type="match status" value="1"/>
</dbReference>
<dbReference type="GO" id="GO:0016020">
    <property type="term" value="C:membrane"/>
    <property type="evidence" value="ECO:0007669"/>
    <property type="project" value="InterPro"/>
</dbReference>
<dbReference type="OrthoDB" id="9778870at2"/>
<keyword evidence="2" id="KW-0813">Transport</keyword>
<proteinExistence type="inferred from homology"/>
<keyword evidence="4 6" id="KW-0067">ATP-binding</keyword>
<dbReference type="CDD" id="cd03220">
    <property type="entry name" value="ABC_KpsT_Wzt"/>
    <property type="match status" value="1"/>
</dbReference>
<organism evidence="6 7">
    <name type="scientific">Primorskyibacter sedentarius</name>
    <dbReference type="NCBI Taxonomy" id="745311"/>
    <lineage>
        <taxon>Bacteria</taxon>
        <taxon>Pseudomonadati</taxon>
        <taxon>Pseudomonadota</taxon>
        <taxon>Alphaproteobacteria</taxon>
        <taxon>Rhodobacterales</taxon>
        <taxon>Roseobacteraceae</taxon>
        <taxon>Primorskyibacter</taxon>
    </lineage>
</organism>
<accession>A0A4R3JIG7</accession>
<dbReference type="Proteomes" id="UP000295696">
    <property type="component" value="Unassembled WGS sequence"/>
</dbReference>
<dbReference type="PANTHER" id="PTHR46743">
    <property type="entry name" value="TEICHOIC ACIDS EXPORT ATP-BINDING PROTEIN TAGH"/>
    <property type="match status" value="1"/>
</dbReference>
<reference evidence="6 7" key="1">
    <citation type="submission" date="2019-03" db="EMBL/GenBank/DDBJ databases">
        <title>Genomic Encyclopedia of Type Strains, Phase IV (KMG-IV): sequencing the most valuable type-strain genomes for metagenomic binning, comparative biology and taxonomic classification.</title>
        <authorList>
            <person name="Goeker M."/>
        </authorList>
    </citation>
    <scope>NUCLEOTIDE SEQUENCE [LARGE SCALE GENOMIC DNA]</scope>
    <source>
        <strain evidence="6 7">DSM 104836</strain>
    </source>
</reference>
<dbReference type="InterPro" id="IPR027417">
    <property type="entry name" value="P-loop_NTPase"/>
</dbReference>
<evidence type="ECO:0000313" key="6">
    <source>
        <dbReference type="EMBL" id="TCS65305.1"/>
    </source>
</evidence>
<feature type="domain" description="ABC transporter" evidence="5">
    <location>
        <begin position="2"/>
        <end position="221"/>
    </location>
</feature>
<sequence length="226" mass="25019">MIVLRNLNKSYTVNGVTKHVARDINFTFPTGECVGLVGRNGAGKSSLLRMIAGTMDPDAGEVLSTGTVSWPVGFAGSFHPDLTGAQNCRFVARIYGADTDEMCEFVRDFSELGAHFNLPVRTYSSGMRSRLAFGFSMAIQFDTYLIDEVTSVGDAAFRSKSEAILDARLERSGAIIVSHSMQLLKRMCKSGAVLENGRLKYYSRIERAIAHHEHTMRGNRPPWMRK</sequence>
<dbReference type="AlphaFoldDB" id="A0A4R3JIG7"/>
<dbReference type="InterPro" id="IPR050683">
    <property type="entry name" value="Bact_Polysacc_Export_ATP-bd"/>
</dbReference>
<keyword evidence="7" id="KW-1185">Reference proteome</keyword>
<dbReference type="InterPro" id="IPR003439">
    <property type="entry name" value="ABC_transporter-like_ATP-bd"/>
</dbReference>
<evidence type="ECO:0000256" key="4">
    <source>
        <dbReference type="ARBA" id="ARBA00022840"/>
    </source>
</evidence>